<name>A0A0B6RX57_BURPL</name>
<sequence length="404" mass="39908">MHLPSNSPRPTGQGTPPPPSAATSNTGRGESVHESLLPPPVSPNAGRHAASDASLPASPLVVPASPRQQGGSALSPLMHDPDAAAAAPHQSPLERRQSVSNVPGPRAPGGSALSPLIHDLEAAAAAPHQSPAERRQSVGNVSGPHGGEAVIDLSGSLSVPMLGGQPPAPSSWTTAVKNRWEQASKWAPAVDFVAAGASLATSLVGGLTSSTVGAQVAGASSGALWAMGAGMAEGGNTLPESPPVTYPRLAQAVASASNALNASAGVLGAAAALTSGSNQSDLGYASAAAWGASAVTSGMNALLDNSRNRASRLLQAGSAMANAFATGMSVASVDASAKHDTVNAMWYGNASAVAWAAGAVMSAGSAYAAKRASTNPATREASQDTALRDDDASRSYGAVQIQTP</sequence>
<reference evidence="2 3" key="2">
    <citation type="journal article" date="2016" name="Appl. Microbiol. Biotechnol.">
        <title>Mutations improving production and secretion of extracellular lipase by Burkholderia glumae PG1.</title>
        <authorList>
            <person name="Knapp A."/>
            <person name="Voget S."/>
            <person name="Gao R."/>
            <person name="Zaburannyi N."/>
            <person name="Krysciak D."/>
            <person name="Breuer M."/>
            <person name="Hauer B."/>
            <person name="Streit W.R."/>
            <person name="Muller R."/>
            <person name="Daniel R."/>
            <person name="Jaeger K.E."/>
        </authorList>
    </citation>
    <scope>NUCLEOTIDE SEQUENCE [LARGE SCALE GENOMIC DNA]</scope>
    <source>
        <strain evidence="2 3">PG1</strain>
    </source>
</reference>
<proteinExistence type="predicted"/>
<feature type="region of interest" description="Disordered" evidence="1">
    <location>
        <begin position="370"/>
        <end position="404"/>
    </location>
</feature>
<dbReference type="Proteomes" id="UP000031838">
    <property type="component" value="Chromosome 1"/>
</dbReference>
<dbReference type="EMBL" id="CP002580">
    <property type="protein sequence ID" value="AJK45640.1"/>
    <property type="molecule type" value="Genomic_DNA"/>
</dbReference>
<gene>
    <name evidence="2" type="ORF">BGL_1c11180</name>
</gene>
<feature type="region of interest" description="Disordered" evidence="1">
    <location>
        <begin position="1"/>
        <end position="150"/>
    </location>
</feature>
<evidence type="ECO:0000256" key="1">
    <source>
        <dbReference type="SAM" id="MobiDB-lite"/>
    </source>
</evidence>
<dbReference type="HOGENOM" id="CLU_680902_0_0_4"/>
<reference evidence="3" key="1">
    <citation type="submission" date="2011-03" db="EMBL/GenBank/DDBJ databases">
        <authorList>
            <person name="Voget S."/>
            <person name="Streit W.R."/>
            <person name="Jaeger K.E."/>
            <person name="Daniel R."/>
        </authorList>
    </citation>
    <scope>NUCLEOTIDE SEQUENCE [LARGE SCALE GENOMIC DNA]</scope>
    <source>
        <strain evidence="3">PG1</strain>
    </source>
</reference>
<keyword evidence="3" id="KW-1185">Reference proteome</keyword>
<evidence type="ECO:0000313" key="2">
    <source>
        <dbReference type="EMBL" id="AJK45640.1"/>
    </source>
</evidence>
<feature type="compositionally biased region" description="Low complexity" evidence="1">
    <location>
        <begin position="51"/>
        <end position="60"/>
    </location>
</feature>
<dbReference type="KEGG" id="bgp:BGL_1c11180"/>
<protein>
    <submittedName>
        <fullName evidence="2">Uncharacterized protein</fullName>
    </submittedName>
</protein>
<evidence type="ECO:0000313" key="3">
    <source>
        <dbReference type="Proteomes" id="UP000031838"/>
    </source>
</evidence>
<accession>A0A0B6RX57</accession>
<dbReference type="AlphaFoldDB" id="A0A0B6RX57"/>
<organism evidence="2 3">
    <name type="scientific">Burkholderia plantarii</name>
    <dbReference type="NCBI Taxonomy" id="41899"/>
    <lineage>
        <taxon>Bacteria</taxon>
        <taxon>Pseudomonadati</taxon>
        <taxon>Pseudomonadota</taxon>
        <taxon>Betaproteobacteria</taxon>
        <taxon>Burkholderiales</taxon>
        <taxon>Burkholderiaceae</taxon>
        <taxon>Burkholderia</taxon>
    </lineage>
</organism>